<evidence type="ECO:0000313" key="1">
    <source>
        <dbReference type="EMBL" id="HCY81169.1"/>
    </source>
</evidence>
<evidence type="ECO:0000313" key="2">
    <source>
        <dbReference type="Proteomes" id="UP000263268"/>
    </source>
</evidence>
<comment type="caution">
    <text evidence="1">The sequence shown here is derived from an EMBL/GenBank/DDBJ whole genome shotgun (WGS) entry which is preliminary data.</text>
</comment>
<dbReference type="Proteomes" id="UP000263268">
    <property type="component" value="Unassembled WGS sequence"/>
</dbReference>
<organism evidence="1 2">
    <name type="scientific">Xanthomarina gelatinilytica</name>
    <dbReference type="NCBI Taxonomy" id="1137281"/>
    <lineage>
        <taxon>Bacteria</taxon>
        <taxon>Pseudomonadati</taxon>
        <taxon>Bacteroidota</taxon>
        <taxon>Flavobacteriia</taxon>
        <taxon>Flavobacteriales</taxon>
        <taxon>Flavobacteriaceae</taxon>
        <taxon>Xanthomarina</taxon>
    </lineage>
</organism>
<sequence length="133" mass="15969">MKKEKKIHMSVSKMFVDRNLKFNEHIVQTFTDELKNESNETLKKLFNKLYHKSYYSDPQKTIQRMPCLLEVKELIKQIKQYRDDITPDEFCLAMPQKEKKEKQAIHIDMTKKIKQFLKNGAKDEELDVIFAKN</sequence>
<dbReference type="EMBL" id="DPRK01000101">
    <property type="protein sequence ID" value="HCY81169.1"/>
    <property type="molecule type" value="Genomic_DNA"/>
</dbReference>
<protein>
    <submittedName>
        <fullName evidence="1">Uncharacterized protein</fullName>
    </submittedName>
</protein>
<proteinExistence type="predicted"/>
<dbReference type="AlphaFoldDB" id="A0A3D6BSH5"/>
<accession>A0A3D6BSH5</accession>
<gene>
    <name evidence="1" type="ORF">DHV22_05945</name>
</gene>
<name>A0A3D6BSH5_9FLAO</name>
<reference evidence="1 2" key="1">
    <citation type="journal article" date="2018" name="Nat. Biotechnol.">
        <title>A standardized bacterial taxonomy based on genome phylogeny substantially revises the tree of life.</title>
        <authorList>
            <person name="Parks D.H."/>
            <person name="Chuvochina M."/>
            <person name="Waite D.W."/>
            <person name="Rinke C."/>
            <person name="Skarshewski A."/>
            <person name="Chaumeil P.A."/>
            <person name="Hugenholtz P."/>
        </authorList>
    </citation>
    <scope>NUCLEOTIDE SEQUENCE [LARGE SCALE GENOMIC DNA]</scope>
    <source>
        <strain evidence="1">UBA10227</strain>
    </source>
</reference>